<comment type="caution">
    <text evidence="4">The sequence shown here is derived from an EMBL/GenBank/DDBJ whole genome shotgun (WGS) entry which is preliminary data.</text>
</comment>
<dbReference type="GO" id="GO:0006511">
    <property type="term" value="P:ubiquitin-dependent protein catabolic process"/>
    <property type="evidence" value="ECO:0007669"/>
    <property type="project" value="InterPro"/>
</dbReference>
<feature type="domain" description="SKP1 component dimerisation" evidence="3">
    <location>
        <begin position="45"/>
        <end position="91"/>
    </location>
</feature>
<dbReference type="EMBL" id="SZYD01000016">
    <property type="protein sequence ID" value="KAD3337086.1"/>
    <property type="molecule type" value="Genomic_DNA"/>
</dbReference>
<reference evidence="4 5" key="1">
    <citation type="submission" date="2019-05" db="EMBL/GenBank/DDBJ databases">
        <title>Mikania micrantha, genome provides insights into the molecular mechanism of rapid growth.</title>
        <authorList>
            <person name="Liu B."/>
        </authorList>
    </citation>
    <scope>NUCLEOTIDE SEQUENCE [LARGE SCALE GENOMIC DNA]</scope>
    <source>
        <strain evidence="4">NLD-2019</strain>
        <tissue evidence="4">Leaf</tissue>
    </source>
</reference>
<organism evidence="4 5">
    <name type="scientific">Mikania micrantha</name>
    <name type="common">bitter vine</name>
    <dbReference type="NCBI Taxonomy" id="192012"/>
    <lineage>
        <taxon>Eukaryota</taxon>
        <taxon>Viridiplantae</taxon>
        <taxon>Streptophyta</taxon>
        <taxon>Embryophyta</taxon>
        <taxon>Tracheophyta</taxon>
        <taxon>Spermatophyta</taxon>
        <taxon>Magnoliopsida</taxon>
        <taxon>eudicotyledons</taxon>
        <taxon>Gunneridae</taxon>
        <taxon>Pentapetalae</taxon>
        <taxon>asterids</taxon>
        <taxon>campanulids</taxon>
        <taxon>Asterales</taxon>
        <taxon>Asteraceae</taxon>
        <taxon>Asteroideae</taxon>
        <taxon>Heliantheae alliance</taxon>
        <taxon>Eupatorieae</taxon>
        <taxon>Mikania</taxon>
    </lineage>
</organism>
<comment type="pathway">
    <text evidence="1">Protein modification; protein ubiquitination.</text>
</comment>
<keyword evidence="5" id="KW-1185">Reference proteome</keyword>
<evidence type="ECO:0000256" key="1">
    <source>
        <dbReference type="ARBA" id="ARBA00004906"/>
    </source>
</evidence>
<evidence type="ECO:0000256" key="2">
    <source>
        <dbReference type="SAM" id="Phobius"/>
    </source>
</evidence>
<gene>
    <name evidence="4" type="ORF">E3N88_32606</name>
</gene>
<keyword evidence="2" id="KW-0472">Membrane</keyword>
<dbReference type="Gene3D" id="3.30.710.10">
    <property type="entry name" value="Potassium Channel Kv1.1, Chain A"/>
    <property type="match status" value="1"/>
</dbReference>
<dbReference type="InterPro" id="IPR016072">
    <property type="entry name" value="Skp1_comp_dimer"/>
</dbReference>
<evidence type="ECO:0000313" key="5">
    <source>
        <dbReference type="Proteomes" id="UP000326396"/>
    </source>
</evidence>
<dbReference type="Proteomes" id="UP000326396">
    <property type="component" value="Linkage Group LG6"/>
</dbReference>
<accession>A0A5N6M9I3</accession>
<dbReference type="SUPFAM" id="SSF81382">
    <property type="entry name" value="Skp1 dimerisation domain-like"/>
    <property type="match status" value="1"/>
</dbReference>
<dbReference type="InterPro" id="IPR036296">
    <property type="entry name" value="SKP1-like_dim_sf"/>
</dbReference>
<proteinExistence type="predicted"/>
<name>A0A5N6M9I3_9ASTR</name>
<sequence>MSSTNRHRPPQTAPISFFYLFFFPDQVAFPSSTEITRVANYLNIKELLDLVCETIADMNKEKTPEENPQNVEHKNDFIPKEEDVHMENAWAFEIIIACLFCFDYIVGVFFQLL</sequence>
<dbReference type="PANTHER" id="PTHR11165">
    <property type="entry name" value="SKP1"/>
    <property type="match status" value="1"/>
</dbReference>
<evidence type="ECO:0000259" key="3">
    <source>
        <dbReference type="Pfam" id="PF01466"/>
    </source>
</evidence>
<keyword evidence="2" id="KW-1133">Transmembrane helix</keyword>
<feature type="transmembrane region" description="Helical" evidence="2">
    <location>
        <begin position="90"/>
        <end position="112"/>
    </location>
</feature>
<dbReference type="InterPro" id="IPR011333">
    <property type="entry name" value="SKP1/BTB/POZ_sf"/>
</dbReference>
<dbReference type="Pfam" id="PF01466">
    <property type="entry name" value="Skp1"/>
    <property type="match status" value="1"/>
</dbReference>
<evidence type="ECO:0000313" key="4">
    <source>
        <dbReference type="EMBL" id="KAD3337086.1"/>
    </source>
</evidence>
<dbReference type="OrthoDB" id="7827685at2759"/>
<dbReference type="AlphaFoldDB" id="A0A5N6M9I3"/>
<keyword evidence="2" id="KW-0812">Transmembrane</keyword>
<protein>
    <recommendedName>
        <fullName evidence="3">SKP1 component dimerisation domain-containing protein</fullName>
    </recommendedName>
</protein>
<dbReference type="InterPro" id="IPR016897">
    <property type="entry name" value="SKP1"/>
</dbReference>